<evidence type="ECO:0000313" key="3">
    <source>
        <dbReference type="Proteomes" id="UP000801492"/>
    </source>
</evidence>
<comment type="caution">
    <text evidence="2">The sequence shown here is derived from an EMBL/GenBank/DDBJ whole genome shotgun (WGS) entry which is preliminary data.</text>
</comment>
<sequence length="364" mass="41571">MNDTRHLFQIIRKLSGKRARTEFPVEDKIGRLLTSQEQQIPRWVKHFKNLFTIPSDSPVTDFEHRLQVVRIQRINSNTPTVHEIETAIRSIKMNKKSRSVSQSSNSSSSRSSSSSFSCVSSSFSSSSTSSASSQCKSLSLGSSSGVEISYDTSRENKKRSENTPTLCQRNWLENEKEQTNARKTLRISGAEYTTSFKFLITADGSKKRVMVKKDAKKTQPTCHSEKCRLKCLTKLSQEQRQEKAVPGIVELDKLGKHGNQLKLPEDIKEEVRKHINSIPKVKSHFCRAQAKKEYIEGVKSMADLHRDYVELCKAFGKSHVNYAIDTEKACDDAYLLVDKFLCLLLYLLNERFRYWGNFALQKID</sequence>
<organism evidence="2 3">
    <name type="scientific">Ignelater luminosus</name>
    <name type="common">Cucubano</name>
    <name type="synonym">Pyrophorus luminosus</name>
    <dbReference type="NCBI Taxonomy" id="2038154"/>
    <lineage>
        <taxon>Eukaryota</taxon>
        <taxon>Metazoa</taxon>
        <taxon>Ecdysozoa</taxon>
        <taxon>Arthropoda</taxon>
        <taxon>Hexapoda</taxon>
        <taxon>Insecta</taxon>
        <taxon>Pterygota</taxon>
        <taxon>Neoptera</taxon>
        <taxon>Endopterygota</taxon>
        <taxon>Coleoptera</taxon>
        <taxon>Polyphaga</taxon>
        <taxon>Elateriformia</taxon>
        <taxon>Elateroidea</taxon>
        <taxon>Elateridae</taxon>
        <taxon>Agrypninae</taxon>
        <taxon>Pyrophorini</taxon>
        <taxon>Ignelater</taxon>
    </lineage>
</organism>
<reference evidence="2" key="1">
    <citation type="submission" date="2019-08" db="EMBL/GenBank/DDBJ databases">
        <title>The genome of the North American firefly Photinus pyralis.</title>
        <authorList>
            <consortium name="Photinus pyralis genome working group"/>
            <person name="Fallon T.R."/>
            <person name="Sander Lower S.E."/>
            <person name="Weng J.-K."/>
        </authorList>
    </citation>
    <scope>NUCLEOTIDE SEQUENCE</scope>
    <source>
        <strain evidence="2">TRF0915ILg1</strain>
        <tissue evidence="2">Whole body</tissue>
    </source>
</reference>
<name>A0A8K0DDH5_IGNLU</name>
<dbReference type="Proteomes" id="UP000801492">
    <property type="component" value="Unassembled WGS sequence"/>
</dbReference>
<protein>
    <submittedName>
        <fullName evidence="2">Uncharacterized protein</fullName>
    </submittedName>
</protein>
<dbReference type="OrthoDB" id="6774481at2759"/>
<accession>A0A8K0DDH5</accession>
<dbReference type="EMBL" id="VTPC01001360">
    <property type="protein sequence ID" value="KAF2902224.1"/>
    <property type="molecule type" value="Genomic_DNA"/>
</dbReference>
<feature type="region of interest" description="Disordered" evidence="1">
    <location>
        <begin position="93"/>
        <end position="146"/>
    </location>
</feature>
<evidence type="ECO:0000313" key="2">
    <source>
        <dbReference type="EMBL" id="KAF2902224.1"/>
    </source>
</evidence>
<keyword evidence="3" id="KW-1185">Reference proteome</keyword>
<dbReference type="AlphaFoldDB" id="A0A8K0DDH5"/>
<gene>
    <name evidence="2" type="ORF">ILUMI_03959</name>
</gene>
<evidence type="ECO:0000256" key="1">
    <source>
        <dbReference type="SAM" id="MobiDB-lite"/>
    </source>
</evidence>
<proteinExistence type="predicted"/>
<feature type="compositionally biased region" description="Low complexity" evidence="1">
    <location>
        <begin position="99"/>
        <end position="145"/>
    </location>
</feature>